<accession>A0A4Z1T5R7</accession>
<dbReference type="GO" id="GO:0071569">
    <property type="term" value="P:protein ufmylation"/>
    <property type="evidence" value="ECO:0007669"/>
    <property type="project" value="InterPro"/>
</dbReference>
<evidence type="ECO:0000256" key="3">
    <source>
        <dbReference type="ARBA" id="ARBA00022499"/>
    </source>
</evidence>
<sequence length="112" mass="12789">MTTEVMPISEEIKQAYLSRKRMLRVRVRRGFDPFYTYHIFNVPEDTETQTFIRLTARVFEMPELEAVLLDQAGDAIVPCRTIADVCRSFGTTLTVAHLKPLIPLVQTCDAPS</sequence>
<keyword evidence="4" id="KW-0833">Ubl conjugation pathway</keyword>
<evidence type="ECO:0000313" key="5">
    <source>
        <dbReference type="EMBL" id="TNJ28477.1"/>
    </source>
</evidence>
<name>A0A4Z1T5R7_GIAMU</name>
<keyword evidence="3" id="KW-1017">Isopeptide bond</keyword>
<dbReference type="InterPro" id="IPR029071">
    <property type="entry name" value="Ubiquitin-like_domsf"/>
</dbReference>
<evidence type="ECO:0000256" key="1">
    <source>
        <dbReference type="ARBA" id="ARBA00010230"/>
    </source>
</evidence>
<dbReference type="EMBL" id="VDLU01000002">
    <property type="protein sequence ID" value="TNJ28477.1"/>
    <property type="molecule type" value="Genomic_DNA"/>
</dbReference>
<dbReference type="VEuPathDB" id="GiardiaDB:GMRT_12609"/>
<comment type="caution">
    <text evidence="5">The sequence shown here is derived from an EMBL/GenBank/DDBJ whole genome shotgun (WGS) entry which is preliminary data.</text>
</comment>
<proteinExistence type="inferred from homology"/>
<dbReference type="InterPro" id="IPR005375">
    <property type="entry name" value="UFM1"/>
</dbReference>
<gene>
    <name evidence="5" type="ORF">GMRT_12609</name>
</gene>
<reference evidence="5 6" key="1">
    <citation type="submission" date="2019-05" db="EMBL/GenBank/DDBJ databases">
        <title>The compact genome of Giardia muris reveals important steps in the evolution of intestinal protozoan parasites.</title>
        <authorList>
            <person name="Xu F."/>
            <person name="Jimenez-Gonzalez A."/>
            <person name="Einarsson E."/>
            <person name="Astvaldsson A."/>
            <person name="Peirasmaki D."/>
            <person name="Eckmann L."/>
            <person name="Andersson J.O."/>
            <person name="Svard S.G."/>
            <person name="Jerlstrom-Hultqvist J."/>
        </authorList>
    </citation>
    <scope>NUCLEOTIDE SEQUENCE [LARGE SCALE GENOMIC DNA]</scope>
    <source>
        <strain evidence="5 6">Roberts-Thomson</strain>
    </source>
</reference>
<dbReference type="OrthoDB" id="10248886at2759"/>
<dbReference type="SUPFAM" id="SSF54236">
    <property type="entry name" value="Ubiquitin-like"/>
    <property type="match status" value="1"/>
</dbReference>
<dbReference type="Pfam" id="PF03671">
    <property type="entry name" value="Ufm1"/>
    <property type="match status" value="1"/>
</dbReference>
<evidence type="ECO:0000256" key="2">
    <source>
        <dbReference type="ARBA" id="ARBA00015319"/>
    </source>
</evidence>
<evidence type="ECO:0000256" key="4">
    <source>
        <dbReference type="ARBA" id="ARBA00022786"/>
    </source>
</evidence>
<comment type="similarity">
    <text evidence="1">Belongs to the UFM1 family.</text>
</comment>
<organism evidence="5 6">
    <name type="scientific">Giardia muris</name>
    <dbReference type="NCBI Taxonomy" id="5742"/>
    <lineage>
        <taxon>Eukaryota</taxon>
        <taxon>Metamonada</taxon>
        <taxon>Diplomonadida</taxon>
        <taxon>Hexamitidae</taxon>
        <taxon>Giardiinae</taxon>
        <taxon>Giardia</taxon>
    </lineage>
</organism>
<keyword evidence="6" id="KW-1185">Reference proteome</keyword>
<protein>
    <recommendedName>
        <fullName evidence="2">Ubiquitin-fold modifier 1</fullName>
    </recommendedName>
</protein>
<dbReference type="AlphaFoldDB" id="A0A4Z1T5R7"/>
<evidence type="ECO:0000313" key="6">
    <source>
        <dbReference type="Proteomes" id="UP000315496"/>
    </source>
</evidence>
<dbReference type="Proteomes" id="UP000315496">
    <property type="component" value="Chromosome 2"/>
</dbReference>